<dbReference type="SMART" id="SM00943">
    <property type="entry name" value="Prim-Pol"/>
    <property type="match status" value="1"/>
</dbReference>
<reference evidence="3 4" key="1">
    <citation type="submission" date="2016-10" db="EMBL/GenBank/DDBJ databases">
        <authorList>
            <person name="de Groot N.N."/>
        </authorList>
    </citation>
    <scope>NUCLEOTIDE SEQUENCE [LARGE SCALE GENOMIC DNA]</scope>
    <source>
        <strain evidence="3 4">CGMCC 4.5739</strain>
    </source>
</reference>
<sequence>MRDFLGRRRRRGARPVPGESALICASRWHWPVVPGAGFLPNGNCRCGRLDCSPPGAHPHDPGLLAATTDTRMVGWWWDRRPQAPVLLATGGAVCAISLPAASAMRAVTELDRRGRRTGPVLAADGRIAMLVAPYERPELGELLCALMTRGAAPGRRRRGSARGIPGEPGEPGERERPDEAAAEPPEPAGAAGGPPAGLRFHGPGGYLPLPPAPGHGTGPVHWLRPPRPRPVWLPRAADLLDVLVAADRTTPGTGTGTGTGTRLG</sequence>
<feature type="region of interest" description="Disordered" evidence="1">
    <location>
        <begin position="154"/>
        <end position="212"/>
    </location>
</feature>
<evidence type="ECO:0000259" key="2">
    <source>
        <dbReference type="SMART" id="SM00943"/>
    </source>
</evidence>
<organism evidence="3 4">
    <name type="scientific">Streptomyces aidingensis</name>
    <dbReference type="NCBI Taxonomy" id="910347"/>
    <lineage>
        <taxon>Bacteria</taxon>
        <taxon>Bacillati</taxon>
        <taxon>Actinomycetota</taxon>
        <taxon>Actinomycetes</taxon>
        <taxon>Kitasatosporales</taxon>
        <taxon>Streptomycetaceae</taxon>
        <taxon>Streptomyces</taxon>
    </lineage>
</organism>
<dbReference type="InterPro" id="IPR015330">
    <property type="entry name" value="DNA_primase/pol_bifunc_N"/>
</dbReference>
<accession>A0A1I1QBW8</accession>
<proteinExistence type="predicted"/>
<dbReference type="OrthoDB" id="3691293at2"/>
<dbReference type="AlphaFoldDB" id="A0A1I1QBW8"/>
<name>A0A1I1QBW8_9ACTN</name>
<feature type="domain" description="DNA primase/polymerase bifunctional N-terminal" evidence="2">
    <location>
        <begin position="21"/>
        <end position="243"/>
    </location>
</feature>
<protein>
    <submittedName>
        <fullName evidence="3">Bifunctional DNA primase/polymerase, N-terminal</fullName>
    </submittedName>
</protein>
<dbReference type="Pfam" id="PF09250">
    <property type="entry name" value="Prim-Pol"/>
    <property type="match status" value="1"/>
</dbReference>
<keyword evidence="4" id="KW-1185">Reference proteome</keyword>
<gene>
    <name evidence="3" type="ORF">SAMN05421773_11115</name>
</gene>
<evidence type="ECO:0000313" key="4">
    <source>
        <dbReference type="Proteomes" id="UP000199207"/>
    </source>
</evidence>
<dbReference type="STRING" id="910347.SAMN05421773_11115"/>
<evidence type="ECO:0000256" key="1">
    <source>
        <dbReference type="SAM" id="MobiDB-lite"/>
    </source>
</evidence>
<evidence type="ECO:0000313" key="3">
    <source>
        <dbReference type="EMBL" id="SFD19626.1"/>
    </source>
</evidence>
<dbReference type="EMBL" id="FOLM01000011">
    <property type="protein sequence ID" value="SFD19626.1"/>
    <property type="molecule type" value="Genomic_DNA"/>
</dbReference>
<dbReference type="Proteomes" id="UP000199207">
    <property type="component" value="Unassembled WGS sequence"/>
</dbReference>